<keyword evidence="3" id="KW-1185">Reference proteome</keyword>
<evidence type="ECO:0000256" key="1">
    <source>
        <dbReference type="SAM" id="MobiDB-lite"/>
    </source>
</evidence>
<name>A0A7C8J7M5_9PEZI</name>
<gene>
    <name evidence="2" type="ORF">GQX73_g1003</name>
</gene>
<feature type="region of interest" description="Disordered" evidence="1">
    <location>
        <begin position="82"/>
        <end position="191"/>
    </location>
</feature>
<feature type="region of interest" description="Disordered" evidence="1">
    <location>
        <begin position="54"/>
        <end position="73"/>
    </location>
</feature>
<evidence type="ECO:0000313" key="2">
    <source>
        <dbReference type="EMBL" id="KAF2972699.1"/>
    </source>
</evidence>
<evidence type="ECO:0000313" key="3">
    <source>
        <dbReference type="Proteomes" id="UP000481858"/>
    </source>
</evidence>
<organism evidence="2 3">
    <name type="scientific">Xylaria multiplex</name>
    <dbReference type="NCBI Taxonomy" id="323545"/>
    <lineage>
        <taxon>Eukaryota</taxon>
        <taxon>Fungi</taxon>
        <taxon>Dikarya</taxon>
        <taxon>Ascomycota</taxon>
        <taxon>Pezizomycotina</taxon>
        <taxon>Sordariomycetes</taxon>
        <taxon>Xylariomycetidae</taxon>
        <taxon>Xylariales</taxon>
        <taxon>Xylariaceae</taxon>
        <taxon>Xylaria</taxon>
    </lineage>
</organism>
<feature type="compositionally biased region" description="Acidic residues" evidence="1">
    <location>
        <begin position="54"/>
        <end position="63"/>
    </location>
</feature>
<dbReference type="AlphaFoldDB" id="A0A7C8J7M5"/>
<feature type="compositionally biased region" description="Basic and acidic residues" evidence="1">
    <location>
        <begin position="95"/>
        <end position="116"/>
    </location>
</feature>
<feature type="region of interest" description="Disordered" evidence="1">
    <location>
        <begin position="19"/>
        <end position="38"/>
    </location>
</feature>
<proteinExistence type="predicted"/>
<feature type="compositionally biased region" description="Polar residues" evidence="1">
    <location>
        <begin position="119"/>
        <end position="133"/>
    </location>
</feature>
<accession>A0A7C8J7M5</accession>
<dbReference type="Proteomes" id="UP000481858">
    <property type="component" value="Unassembled WGS sequence"/>
</dbReference>
<dbReference type="InParanoid" id="A0A7C8J7M5"/>
<protein>
    <submittedName>
        <fullName evidence="2">Uncharacterized protein</fullName>
    </submittedName>
</protein>
<dbReference type="EMBL" id="WUBL01000005">
    <property type="protein sequence ID" value="KAF2972699.1"/>
    <property type="molecule type" value="Genomic_DNA"/>
</dbReference>
<comment type="caution">
    <text evidence="2">The sequence shown here is derived from an EMBL/GenBank/DDBJ whole genome shotgun (WGS) entry which is preliminary data.</text>
</comment>
<reference evidence="2 3" key="1">
    <citation type="submission" date="2019-12" db="EMBL/GenBank/DDBJ databases">
        <title>Draft genome sequence of the ascomycete Xylaria multiplex DSM 110363.</title>
        <authorList>
            <person name="Buettner E."/>
            <person name="Kellner H."/>
        </authorList>
    </citation>
    <scope>NUCLEOTIDE SEQUENCE [LARGE SCALE GENOMIC DNA]</scope>
    <source>
        <strain evidence="2 3">DSM 110363</strain>
    </source>
</reference>
<feature type="compositionally biased region" description="Basic and acidic residues" evidence="1">
    <location>
        <begin position="134"/>
        <end position="145"/>
    </location>
</feature>
<sequence length="191" mass="21358">MRNKIALLQHAKLGSAILDDGNIQDTDNRHARRSRTAREKGIKCFDVEALLEEEEAAEEEAAEEEKPVCGYGHETTWVERVTRTAKDAQMPKAKCRGDQGDGVGETRSKENKKMEARISSASDSMSKRTTPSSVDRKRWEREGGRVEYNGLVLGPLALGSAQKQKQKQKQKREKTEEGGAKYLEQVPRAST</sequence>